<dbReference type="InterPro" id="IPR017853">
    <property type="entry name" value="GH"/>
</dbReference>
<dbReference type="Pfam" id="PF22848">
    <property type="entry name" value="ASD1_dom"/>
    <property type="match status" value="1"/>
</dbReference>
<dbReference type="AlphaFoldDB" id="A0A9P7RXY0"/>
<dbReference type="PANTHER" id="PTHR31776:SF0">
    <property type="entry name" value="ALPHA-L-ARABINOFURANOSIDASE 1"/>
    <property type="match status" value="1"/>
</dbReference>
<comment type="caution">
    <text evidence="2">The sequence shown here is derived from an EMBL/GenBank/DDBJ whole genome shotgun (WGS) entry which is preliminary data.</text>
</comment>
<dbReference type="KEGG" id="more:E1B28_008155"/>
<dbReference type="GeneID" id="66077231"/>
<protein>
    <recommendedName>
        <fullName evidence="1">Alpha-L-arabinofuranosidase 1 catalytic domain-containing protein</fullName>
    </recommendedName>
</protein>
<sequence>MVSLQSSSGQVLASSTVSLSGSQTRFARQSVVLTPSTSASDTNNKFVVTVDGAAASGRTIRFTLFSLLPPTFKNRPNGLREDIAEALQEMGPKFFRFPGGNNIVRGILLVLLTIKTANTEISRSQKGQTVAQRWQWNNTVGPLENRPGRAGDWGYINTDGLGLFEYLQWCEDVGMEAIMAIWSGFALGGTSVSPNQLGPFIQQAADQINFVIGDPTKSAPAAVRSSLGHPAPFKLNHVEVGNEDFFAASTYQGQWSAIVQALQPQFPNI</sequence>
<dbReference type="Gene3D" id="3.20.20.80">
    <property type="entry name" value="Glycosidases"/>
    <property type="match status" value="1"/>
</dbReference>
<feature type="non-terminal residue" evidence="2">
    <location>
        <position position="269"/>
    </location>
</feature>
<feature type="domain" description="Alpha-L-arabinofuranosidase 1 catalytic" evidence="1">
    <location>
        <begin position="126"/>
        <end position="269"/>
    </location>
</feature>
<dbReference type="EMBL" id="CM032185">
    <property type="protein sequence ID" value="KAG7091754.1"/>
    <property type="molecule type" value="Genomic_DNA"/>
</dbReference>
<organism evidence="2 3">
    <name type="scientific">Marasmius oreades</name>
    <name type="common">fairy-ring Marasmius</name>
    <dbReference type="NCBI Taxonomy" id="181124"/>
    <lineage>
        <taxon>Eukaryota</taxon>
        <taxon>Fungi</taxon>
        <taxon>Dikarya</taxon>
        <taxon>Basidiomycota</taxon>
        <taxon>Agaricomycotina</taxon>
        <taxon>Agaricomycetes</taxon>
        <taxon>Agaricomycetidae</taxon>
        <taxon>Agaricales</taxon>
        <taxon>Marasmiineae</taxon>
        <taxon>Marasmiaceae</taxon>
        <taxon>Marasmius</taxon>
    </lineage>
</organism>
<dbReference type="SUPFAM" id="SSF51445">
    <property type="entry name" value="(Trans)glycosidases"/>
    <property type="match status" value="1"/>
</dbReference>
<reference evidence="2" key="1">
    <citation type="journal article" date="2021" name="Genome Biol. Evol.">
        <title>The assembled and annotated genome of the fairy-ring fungus Marasmius oreades.</title>
        <authorList>
            <person name="Hiltunen M."/>
            <person name="Ament-Velasquez S.L."/>
            <person name="Johannesson H."/>
        </authorList>
    </citation>
    <scope>NUCLEOTIDE SEQUENCE</scope>
    <source>
        <strain evidence="2">03SP1</strain>
    </source>
</reference>
<dbReference type="RefSeq" id="XP_043008224.1">
    <property type="nucleotide sequence ID" value="XM_043152941.1"/>
</dbReference>
<evidence type="ECO:0000313" key="3">
    <source>
        <dbReference type="Proteomes" id="UP001049176"/>
    </source>
</evidence>
<proteinExistence type="predicted"/>
<dbReference type="GO" id="GO:0046556">
    <property type="term" value="F:alpha-L-arabinofuranosidase activity"/>
    <property type="evidence" value="ECO:0007669"/>
    <property type="project" value="TreeGrafter"/>
</dbReference>
<accession>A0A9P7RXY0</accession>
<evidence type="ECO:0000259" key="1">
    <source>
        <dbReference type="Pfam" id="PF22848"/>
    </source>
</evidence>
<dbReference type="InterPro" id="IPR051563">
    <property type="entry name" value="Glycosyl_Hydrolase_51"/>
</dbReference>
<dbReference type="OrthoDB" id="406864at2759"/>
<dbReference type="InterPro" id="IPR055235">
    <property type="entry name" value="ASD1_cat"/>
</dbReference>
<keyword evidence="3" id="KW-1185">Reference proteome</keyword>
<name>A0A9P7RXY0_9AGAR</name>
<gene>
    <name evidence="2" type="ORF">E1B28_008155</name>
</gene>
<dbReference type="Proteomes" id="UP001049176">
    <property type="component" value="Chromosome 5"/>
</dbReference>
<evidence type="ECO:0000313" key="2">
    <source>
        <dbReference type="EMBL" id="KAG7091754.1"/>
    </source>
</evidence>
<dbReference type="PANTHER" id="PTHR31776">
    <property type="entry name" value="ALPHA-L-ARABINOFURANOSIDASE 1"/>
    <property type="match status" value="1"/>
</dbReference>